<keyword evidence="6 11" id="KW-0812">Transmembrane</keyword>
<dbReference type="SMART" id="SM00388">
    <property type="entry name" value="HisKA"/>
    <property type="match status" value="1"/>
</dbReference>
<evidence type="ECO:0000256" key="7">
    <source>
        <dbReference type="ARBA" id="ARBA00022777"/>
    </source>
</evidence>
<dbReference type="InterPro" id="IPR050428">
    <property type="entry name" value="TCS_sensor_his_kinase"/>
</dbReference>
<proteinExistence type="predicted"/>
<keyword evidence="4" id="KW-0597">Phosphoprotein</keyword>
<name>A0ABR9KNZ8_9ACTN</name>
<accession>A0ABR9KNZ8</accession>
<dbReference type="CDD" id="cd00075">
    <property type="entry name" value="HATPase"/>
    <property type="match status" value="1"/>
</dbReference>
<comment type="caution">
    <text evidence="14">The sequence shown here is derived from an EMBL/GenBank/DDBJ whole genome shotgun (WGS) entry which is preliminary data.</text>
</comment>
<dbReference type="SUPFAM" id="SSF55874">
    <property type="entry name" value="ATPase domain of HSP90 chaperone/DNA topoisomerase II/histidine kinase"/>
    <property type="match status" value="1"/>
</dbReference>
<reference evidence="14 15" key="1">
    <citation type="submission" date="2020-10" db="EMBL/GenBank/DDBJ databases">
        <title>Sequencing the genomes of 1000 actinobacteria strains.</title>
        <authorList>
            <person name="Klenk H.-P."/>
        </authorList>
    </citation>
    <scope>NUCLEOTIDE SEQUENCE [LARGE SCALE GENOMIC DNA]</scope>
    <source>
        <strain evidence="14 15">DSM 43748</strain>
    </source>
</reference>
<dbReference type="Pfam" id="PF02518">
    <property type="entry name" value="HATPase_c"/>
    <property type="match status" value="1"/>
</dbReference>
<dbReference type="GO" id="GO:0004673">
    <property type="term" value="F:protein histidine kinase activity"/>
    <property type="evidence" value="ECO:0007669"/>
    <property type="project" value="UniProtKB-EC"/>
</dbReference>
<evidence type="ECO:0000256" key="4">
    <source>
        <dbReference type="ARBA" id="ARBA00022553"/>
    </source>
</evidence>
<comment type="subcellular location">
    <subcellularLocation>
        <location evidence="2">Cell membrane</location>
    </subcellularLocation>
</comment>
<feature type="transmembrane region" description="Helical" evidence="11">
    <location>
        <begin position="141"/>
        <end position="164"/>
    </location>
</feature>
<dbReference type="SMART" id="SM00387">
    <property type="entry name" value="HATPase_c"/>
    <property type="match status" value="1"/>
</dbReference>
<dbReference type="Gene3D" id="3.30.565.10">
    <property type="entry name" value="Histidine kinase-like ATPase, C-terminal domain"/>
    <property type="match status" value="1"/>
</dbReference>
<evidence type="ECO:0000256" key="6">
    <source>
        <dbReference type="ARBA" id="ARBA00022692"/>
    </source>
</evidence>
<dbReference type="InterPro" id="IPR003660">
    <property type="entry name" value="HAMP_dom"/>
</dbReference>
<dbReference type="PROSITE" id="PS50885">
    <property type="entry name" value="HAMP"/>
    <property type="match status" value="1"/>
</dbReference>
<evidence type="ECO:0000256" key="3">
    <source>
        <dbReference type="ARBA" id="ARBA00012438"/>
    </source>
</evidence>
<dbReference type="Gene3D" id="1.10.287.130">
    <property type="match status" value="1"/>
</dbReference>
<dbReference type="PANTHER" id="PTHR45436:SF5">
    <property type="entry name" value="SENSOR HISTIDINE KINASE TRCS"/>
    <property type="match status" value="1"/>
</dbReference>
<evidence type="ECO:0000256" key="5">
    <source>
        <dbReference type="ARBA" id="ARBA00022679"/>
    </source>
</evidence>
<evidence type="ECO:0000256" key="2">
    <source>
        <dbReference type="ARBA" id="ARBA00004236"/>
    </source>
</evidence>
<dbReference type="InterPro" id="IPR003661">
    <property type="entry name" value="HisK_dim/P_dom"/>
</dbReference>
<evidence type="ECO:0000313" key="14">
    <source>
        <dbReference type="EMBL" id="MBE1563748.1"/>
    </source>
</evidence>
<keyword evidence="9" id="KW-0902">Two-component regulatory system</keyword>
<dbReference type="Pfam" id="PF00672">
    <property type="entry name" value="HAMP"/>
    <property type="match status" value="1"/>
</dbReference>
<evidence type="ECO:0000256" key="11">
    <source>
        <dbReference type="SAM" id="Phobius"/>
    </source>
</evidence>
<keyword evidence="15" id="KW-1185">Reference proteome</keyword>
<dbReference type="SUPFAM" id="SSF47384">
    <property type="entry name" value="Homodimeric domain of signal transducing histidine kinase"/>
    <property type="match status" value="1"/>
</dbReference>
<dbReference type="CDD" id="cd00082">
    <property type="entry name" value="HisKA"/>
    <property type="match status" value="1"/>
</dbReference>
<comment type="catalytic activity">
    <reaction evidence="1">
        <text>ATP + protein L-histidine = ADP + protein N-phospho-L-histidine.</text>
        <dbReference type="EC" id="2.7.13.3"/>
    </reaction>
</comment>
<dbReference type="EC" id="2.7.13.3" evidence="3"/>
<dbReference type="PROSITE" id="PS50109">
    <property type="entry name" value="HIS_KIN"/>
    <property type="match status" value="1"/>
</dbReference>
<dbReference type="InterPro" id="IPR005467">
    <property type="entry name" value="His_kinase_dom"/>
</dbReference>
<dbReference type="SUPFAM" id="SSF158472">
    <property type="entry name" value="HAMP domain-like"/>
    <property type="match status" value="1"/>
</dbReference>
<protein>
    <recommendedName>
        <fullName evidence="3">histidine kinase</fullName>
        <ecNumber evidence="3">2.7.13.3</ecNumber>
    </recommendedName>
</protein>
<dbReference type="InterPro" id="IPR036890">
    <property type="entry name" value="HATPase_C_sf"/>
</dbReference>
<evidence type="ECO:0000256" key="1">
    <source>
        <dbReference type="ARBA" id="ARBA00000085"/>
    </source>
</evidence>
<dbReference type="InterPro" id="IPR003594">
    <property type="entry name" value="HATPase_dom"/>
</dbReference>
<dbReference type="PRINTS" id="PR00344">
    <property type="entry name" value="BCTRLSENSOR"/>
</dbReference>
<keyword evidence="7 14" id="KW-0418">Kinase</keyword>
<dbReference type="InterPro" id="IPR036097">
    <property type="entry name" value="HisK_dim/P_sf"/>
</dbReference>
<dbReference type="Proteomes" id="UP000661607">
    <property type="component" value="Unassembled WGS sequence"/>
</dbReference>
<evidence type="ECO:0000259" key="12">
    <source>
        <dbReference type="PROSITE" id="PS50109"/>
    </source>
</evidence>
<dbReference type="Gene3D" id="6.10.340.10">
    <property type="match status" value="1"/>
</dbReference>
<keyword evidence="8 11" id="KW-1133">Transmembrane helix</keyword>
<feature type="domain" description="Histidine kinase" evidence="12">
    <location>
        <begin position="240"/>
        <end position="458"/>
    </location>
</feature>
<sequence>MTLRVKLIAATLALLAFGFTFIGVLSVSVLHNYLIDRVDTQISVVATRALIRIEHKGSPGLKNLVLEPDAIIRAEGPWLSGLDADNRPRPAVPEPPPSVATTVPAVSGDGEWRVQLVRGPQSGSVLVAVDLDEVSQITRRLVLIELLGGGGILLILAVVGVTAVRGSMRPLAEIERTAEAIAGGELGRRVPDGDPRTEVGRLARALNGMLAQIETAFAARTASENAASRSEERMRRFVADAAHELRTPLTTIRGFAEYARQNPEADPAEMLRRVERAAGRMSLLVDDLLLLARVDQQRPLQMRPVDVLALAADAVQDARILAPGRGISLEVAGGAALIVLGDEVRLRQVVGNLMSNALTHTPGDTPVTIRVGASGESAVAFLEVIDKGPGLTPEQAERVFERFYRADSARARRSGDDRGSGLGLAIVEALVRAHGGSVVVDSVPGEGCVFRVELPLAPE</sequence>
<gene>
    <name evidence="14" type="ORF">H4W81_006527</name>
</gene>
<evidence type="ECO:0000256" key="10">
    <source>
        <dbReference type="ARBA" id="ARBA00023136"/>
    </source>
</evidence>
<dbReference type="SMART" id="SM00304">
    <property type="entry name" value="HAMP"/>
    <property type="match status" value="1"/>
</dbReference>
<dbReference type="CDD" id="cd06225">
    <property type="entry name" value="HAMP"/>
    <property type="match status" value="1"/>
</dbReference>
<dbReference type="RefSeq" id="WP_192778259.1">
    <property type="nucleotide sequence ID" value="NZ_BAAASY010000022.1"/>
</dbReference>
<dbReference type="InterPro" id="IPR004358">
    <property type="entry name" value="Sig_transdc_His_kin-like_C"/>
</dbReference>
<evidence type="ECO:0000256" key="8">
    <source>
        <dbReference type="ARBA" id="ARBA00022989"/>
    </source>
</evidence>
<keyword evidence="5 14" id="KW-0808">Transferase</keyword>
<organism evidence="14 15">
    <name type="scientific">Nonomuraea africana</name>
    <dbReference type="NCBI Taxonomy" id="46171"/>
    <lineage>
        <taxon>Bacteria</taxon>
        <taxon>Bacillati</taxon>
        <taxon>Actinomycetota</taxon>
        <taxon>Actinomycetes</taxon>
        <taxon>Streptosporangiales</taxon>
        <taxon>Streptosporangiaceae</taxon>
        <taxon>Nonomuraea</taxon>
    </lineage>
</organism>
<dbReference type="Pfam" id="PF00512">
    <property type="entry name" value="HisKA"/>
    <property type="match status" value="1"/>
</dbReference>
<dbReference type="PANTHER" id="PTHR45436">
    <property type="entry name" value="SENSOR HISTIDINE KINASE YKOH"/>
    <property type="match status" value="1"/>
</dbReference>
<evidence type="ECO:0000313" key="15">
    <source>
        <dbReference type="Proteomes" id="UP000661607"/>
    </source>
</evidence>
<dbReference type="EMBL" id="JADBEF010000001">
    <property type="protein sequence ID" value="MBE1563748.1"/>
    <property type="molecule type" value="Genomic_DNA"/>
</dbReference>
<feature type="domain" description="HAMP" evidence="13">
    <location>
        <begin position="165"/>
        <end position="218"/>
    </location>
</feature>
<evidence type="ECO:0000256" key="9">
    <source>
        <dbReference type="ARBA" id="ARBA00023012"/>
    </source>
</evidence>
<keyword evidence="10 11" id="KW-0472">Membrane</keyword>
<evidence type="ECO:0000259" key="13">
    <source>
        <dbReference type="PROSITE" id="PS50885"/>
    </source>
</evidence>